<keyword evidence="2" id="KW-1185">Reference proteome</keyword>
<proteinExistence type="predicted"/>
<organism evidence="1 2">
    <name type="scientific">Leptolyngbya boryana NIES-2135</name>
    <dbReference type="NCBI Taxonomy" id="1973484"/>
    <lineage>
        <taxon>Bacteria</taxon>
        <taxon>Bacillati</taxon>
        <taxon>Cyanobacteriota</taxon>
        <taxon>Cyanophyceae</taxon>
        <taxon>Leptolyngbyales</taxon>
        <taxon>Leptolyngbyaceae</taxon>
        <taxon>Leptolyngbya group</taxon>
        <taxon>Leptolyngbya</taxon>
    </lineage>
</organism>
<dbReference type="EMBL" id="AP018203">
    <property type="protein sequence ID" value="BAY55213.1"/>
    <property type="molecule type" value="Genomic_DNA"/>
</dbReference>
<sequence length="56" mass="6281">MQTINHSLPPTQCECGEVADGLDGLHCQLCWEKLCSTSWWQLVNSINSMEQSNAEN</sequence>
<reference evidence="1 2" key="1">
    <citation type="submission" date="2017-06" db="EMBL/GenBank/DDBJ databases">
        <title>Genome sequencing of cyanobaciteial culture collection at National Institute for Environmental Studies (NIES).</title>
        <authorList>
            <person name="Hirose Y."/>
            <person name="Shimura Y."/>
            <person name="Fujisawa T."/>
            <person name="Nakamura Y."/>
            <person name="Kawachi M."/>
        </authorList>
    </citation>
    <scope>NUCLEOTIDE SEQUENCE [LARGE SCALE GENOMIC DNA]</scope>
    <source>
        <strain evidence="1 2">NIES-2135</strain>
    </source>
</reference>
<protein>
    <submittedName>
        <fullName evidence="1">Uncharacterized protein</fullName>
    </submittedName>
</protein>
<dbReference type="AlphaFoldDB" id="A0A1Z4JEX7"/>
<gene>
    <name evidence="1" type="ORF">NIES2135_20360</name>
</gene>
<evidence type="ECO:0000313" key="1">
    <source>
        <dbReference type="EMBL" id="BAY55213.1"/>
    </source>
</evidence>
<accession>A0A1Z4JEX7</accession>
<name>A0A1Z4JEX7_LEPBY</name>
<dbReference type="Proteomes" id="UP000217895">
    <property type="component" value="Chromosome"/>
</dbReference>
<evidence type="ECO:0000313" key="2">
    <source>
        <dbReference type="Proteomes" id="UP000217895"/>
    </source>
</evidence>